<evidence type="ECO:0000259" key="8">
    <source>
        <dbReference type="PROSITE" id="PS52019"/>
    </source>
</evidence>
<dbReference type="GO" id="GO:0044550">
    <property type="term" value="P:secondary metabolite biosynthetic process"/>
    <property type="evidence" value="ECO:0007669"/>
    <property type="project" value="TreeGrafter"/>
</dbReference>
<feature type="region of interest" description="Disordered" evidence="5">
    <location>
        <begin position="1619"/>
        <end position="1640"/>
    </location>
</feature>
<dbReference type="Pfam" id="PF00109">
    <property type="entry name" value="ketoacyl-synt"/>
    <property type="match status" value="1"/>
</dbReference>
<dbReference type="InterPro" id="IPR016039">
    <property type="entry name" value="Thiolase-like"/>
</dbReference>
<dbReference type="InterPro" id="IPR020841">
    <property type="entry name" value="PKS_Beta-ketoAc_synthase_dom"/>
</dbReference>
<keyword evidence="3" id="KW-0808">Transferase</keyword>
<dbReference type="InterPro" id="IPR036736">
    <property type="entry name" value="ACP-like_sf"/>
</dbReference>
<feature type="active site" description="Proton acceptor; for dehydratase activity" evidence="4">
    <location>
        <position position="1334"/>
    </location>
</feature>
<comment type="caution">
    <text evidence="9">The sequence shown here is derived from an EMBL/GenBank/DDBJ whole genome shotgun (WGS) entry which is preliminary data.</text>
</comment>
<dbReference type="GO" id="GO:0004312">
    <property type="term" value="F:fatty acid synthase activity"/>
    <property type="evidence" value="ECO:0007669"/>
    <property type="project" value="TreeGrafter"/>
</dbReference>
<proteinExistence type="predicted"/>
<feature type="domain" description="PKS/mFAS DH" evidence="8">
    <location>
        <begin position="1302"/>
        <end position="1606"/>
    </location>
</feature>
<dbReference type="Gene3D" id="3.40.50.1820">
    <property type="entry name" value="alpha/beta hydrolase"/>
    <property type="match status" value="1"/>
</dbReference>
<dbReference type="InterPro" id="IPR016035">
    <property type="entry name" value="Acyl_Trfase/lysoPLipase"/>
</dbReference>
<dbReference type="InterPro" id="IPR049900">
    <property type="entry name" value="PKS_mFAS_DH"/>
</dbReference>
<dbReference type="InterPro" id="IPR020806">
    <property type="entry name" value="PKS_PP-bd"/>
</dbReference>
<dbReference type="InterPro" id="IPR018201">
    <property type="entry name" value="Ketoacyl_synth_AS"/>
</dbReference>
<dbReference type="PROSITE" id="PS52004">
    <property type="entry name" value="KS3_2"/>
    <property type="match status" value="1"/>
</dbReference>
<evidence type="ECO:0000313" key="10">
    <source>
        <dbReference type="Proteomes" id="UP000246991"/>
    </source>
</evidence>
<evidence type="ECO:0000256" key="4">
    <source>
        <dbReference type="PROSITE-ProRule" id="PRU01363"/>
    </source>
</evidence>
<evidence type="ECO:0000256" key="3">
    <source>
        <dbReference type="ARBA" id="ARBA00022679"/>
    </source>
</evidence>
<dbReference type="SUPFAM" id="SSF53474">
    <property type="entry name" value="alpha/beta-Hydrolases"/>
    <property type="match status" value="1"/>
</dbReference>
<dbReference type="InterPro" id="IPR049551">
    <property type="entry name" value="PKS_DH_C"/>
</dbReference>
<dbReference type="GO" id="GO:0031177">
    <property type="term" value="F:phosphopantetheine binding"/>
    <property type="evidence" value="ECO:0007669"/>
    <property type="project" value="InterPro"/>
</dbReference>
<dbReference type="Pfam" id="PF00975">
    <property type="entry name" value="Thioesterase"/>
    <property type="match status" value="1"/>
</dbReference>
<dbReference type="CDD" id="cd00833">
    <property type="entry name" value="PKS"/>
    <property type="match status" value="1"/>
</dbReference>
<evidence type="ECO:0000313" key="9">
    <source>
        <dbReference type="EMBL" id="PWW76881.1"/>
    </source>
</evidence>
<dbReference type="InterPro" id="IPR014043">
    <property type="entry name" value="Acyl_transferase_dom"/>
</dbReference>
<feature type="domain" description="Carrier" evidence="6">
    <location>
        <begin position="1645"/>
        <end position="1720"/>
    </location>
</feature>
<protein>
    <submittedName>
        <fullName evidence="9">Ketoacyl-synt-domain-containing protein</fullName>
    </submittedName>
</protein>
<dbReference type="PROSITE" id="PS50075">
    <property type="entry name" value="CARRIER"/>
    <property type="match status" value="2"/>
</dbReference>
<keyword evidence="1" id="KW-0596">Phosphopantetheine</keyword>
<dbReference type="SMART" id="SM00827">
    <property type="entry name" value="PKS_AT"/>
    <property type="match status" value="1"/>
</dbReference>
<dbReference type="InterPro" id="IPR030918">
    <property type="entry name" value="PT_fungal_PKS"/>
</dbReference>
<reference evidence="9 10" key="1">
    <citation type="submission" date="2018-03" db="EMBL/GenBank/DDBJ databases">
        <title>Genomes of Pezizomycetes fungi and the evolution of truffles.</title>
        <authorList>
            <person name="Murat C."/>
            <person name="Payen T."/>
            <person name="Noel B."/>
            <person name="Kuo A."/>
            <person name="Martin F.M."/>
        </authorList>
    </citation>
    <scope>NUCLEOTIDE SEQUENCE [LARGE SCALE GENOMIC DNA]</scope>
    <source>
        <strain evidence="9">091103-1</strain>
    </source>
</reference>
<dbReference type="GO" id="GO:0006633">
    <property type="term" value="P:fatty acid biosynthetic process"/>
    <property type="evidence" value="ECO:0007669"/>
    <property type="project" value="InterPro"/>
</dbReference>
<dbReference type="Pfam" id="PF02801">
    <property type="entry name" value="Ketoacyl-synt_C"/>
    <property type="match status" value="1"/>
</dbReference>
<dbReference type="PROSITE" id="PS00012">
    <property type="entry name" value="PHOSPHOPANTETHEINE"/>
    <property type="match status" value="1"/>
</dbReference>
<dbReference type="InterPro" id="IPR050091">
    <property type="entry name" value="PKS_NRPS_Biosynth_Enz"/>
</dbReference>
<dbReference type="EMBL" id="PYWC01000029">
    <property type="protein sequence ID" value="PWW76881.1"/>
    <property type="molecule type" value="Genomic_DNA"/>
</dbReference>
<dbReference type="InterPro" id="IPR029058">
    <property type="entry name" value="AB_hydrolase_fold"/>
</dbReference>
<dbReference type="Gene3D" id="1.10.1200.10">
    <property type="entry name" value="ACP-like"/>
    <property type="match status" value="2"/>
</dbReference>
<dbReference type="Gene3D" id="3.40.366.10">
    <property type="entry name" value="Malonyl-Coenzyme A Acyl Carrier Protein, domain 2"/>
    <property type="match status" value="3"/>
</dbReference>
<feature type="domain" description="Ketosynthase family 3 (KS3)" evidence="7">
    <location>
        <begin position="391"/>
        <end position="821"/>
    </location>
</feature>
<organism evidence="9 10">
    <name type="scientific">Tuber magnatum</name>
    <name type="common">white Piedmont truffle</name>
    <dbReference type="NCBI Taxonomy" id="42249"/>
    <lineage>
        <taxon>Eukaryota</taxon>
        <taxon>Fungi</taxon>
        <taxon>Dikarya</taxon>
        <taxon>Ascomycota</taxon>
        <taxon>Pezizomycotina</taxon>
        <taxon>Pezizomycetes</taxon>
        <taxon>Pezizales</taxon>
        <taxon>Tuberaceae</taxon>
        <taxon>Tuber</taxon>
    </lineage>
</organism>
<dbReference type="InterPro" id="IPR014031">
    <property type="entry name" value="Ketoacyl_synth_C"/>
</dbReference>
<dbReference type="PROSITE" id="PS00606">
    <property type="entry name" value="KS3_1"/>
    <property type="match status" value="1"/>
</dbReference>
<dbReference type="Pfam" id="PF00698">
    <property type="entry name" value="Acyl_transf_1"/>
    <property type="match status" value="1"/>
</dbReference>
<dbReference type="OrthoDB" id="329835at2759"/>
<dbReference type="SUPFAM" id="SSF52151">
    <property type="entry name" value="FabD/lysophospholipase-like"/>
    <property type="match status" value="1"/>
</dbReference>
<name>A0A317SUT4_9PEZI</name>
<feature type="region of interest" description="C-terminal hotdog fold" evidence="4">
    <location>
        <begin position="1456"/>
        <end position="1606"/>
    </location>
</feature>
<dbReference type="InterPro" id="IPR049552">
    <property type="entry name" value="PKS_DH_N"/>
</dbReference>
<dbReference type="Gene3D" id="3.10.129.110">
    <property type="entry name" value="Polyketide synthase dehydratase"/>
    <property type="match status" value="1"/>
</dbReference>
<evidence type="ECO:0000256" key="5">
    <source>
        <dbReference type="SAM" id="MobiDB-lite"/>
    </source>
</evidence>
<dbReference type="Gene3D" id="3.40.47.10">
    <property type="match status" value="1"/>
</dbReference>
<dbReference type="STRING" id="42249.A0A317SUT4"/>
<dbReference type="PROSITE" id="PS52019">
    <property type="entry name" value="PKS_MFAS_DH"/>
    <property type="match status" value="1"/>
</dbReference>
<dbReference type="Pfam" id="PF00550">
    <property type="entry name" value="PP-binding"/>
    <property type="match status" value="2"/>
</dbReference>
<keyword evidence="10" id="KW-1185">Reference proteome</keyword>
<dbReference type="InterPro" id="IPR001031">
    <property type="entry name" value="Thioesterase"/>
</dbReference>
<dbReference type="Pfam" id="PF21089">
    <property type="entry name" value="PKS_DH_N"/>
    <property type="match status" value="1"/>
</dbReference>
<dbReference type="SUPFAM" id="SSF47336">
    <property type="entry name" value="ACP-like"/>
    <property type="match status" value="2"/>
</dbReference>
<dbReference type="SUPFAM" id="SSF53901">
    <property type="entry name" value="Thiolase-like"/>
    <property type="match status" value="1"/>
</dbReference>
<feature type="active site" description="Proton donor; for dehydratase activity" evidence="4">
    <location>
        <position position="1519"/>
    </location>
</feature>
<feature type="domain" description="Carrier" evidence="6">
    <location>
        <begin position="1746"/>
        <end position="1823"/>
    </location>
</feature>
<dbReference type="Pfam" id="PF14765">
    <property type="entry name" value="PS-DH"/>
    <property type="match status" value="1"/>
</dbReference>
<evidence type="ECO:0000256" key="1">
    <source>
        <dbReference type="ARBA" id="ARBA00022450"/>
    </source>
</evidence>
<sequence>MKNKSIPIFSGQGSLSIFSPKAQAVAAKDSSSSTGSIFLDAVYHAFGEELSSLTVEERSKSGVNLSDFPTPKSLLEPKEKYQTNAIIQGTTLCLFQLLRYLSYVENTPDLIFENLPSRFLEVSGFCSGSLPAAVVASSRTVVNFLSNSVETFKLAFWIGYRCELFRIAESVPEEKELLSWGLVVFGWTRDVALDRIKAFNAKQTGIPLHLTAVTAEKVVTISGRGDLLARFQVDEVAGSCSSRFTSVHTLYHGGETLQNVKAQLMNDLRKRNIKFPSLSQTTIPMRSTADGKLLSASTRSDKSLLEIVVDQVLINCVHWDKTVGAMITAATRKVEQSDDEQVIVVNFGPGTGSVFQAQKPPHPRISLLDLSHTSDAAITFANKKPLRFKPEDGIAIVGMGVNMPGAAGPNELWKLLEEGLNTVSEIPSDRFDVSQFYDWSGNSNKRKRSMGTKFGNFITNPGSFDNNFFNISPREAKSLDPQQRVLLQTAYSAIENAGYVADSTDTFSRETFGCYVGVATGDYVENLRNEIDVYYSTGTLRAFLSGRISYALKLAGPSIVIDTACSSSLVAIYQACRALENGDCNAAVAGGVNVITSPDMYLGLDRAHFLSPTGQCKAFDESADGYCRSEGCGMFVLKRLSDAIAENDQILGVIRGVQVNQSGEAHSITHPHAATQQRLFKRLLEETGIDPLDVSVIEAHGTGTQAGDPIELESLRGTFAKNRTSEKPLHITSIKANIGHLEAASGAAGLAKLLLMLRNGTIPKQVSLKNLNPRIAPLGEDGVQIARSNLPWKPHKEGAQRLAVLNNFGAAGSNGIILLEEAPARPEVKIPLTRKSYLFAITAKTKNSLESLRVKYISYLKEQSDTLSLEDVCYTATARRQPYNHRIAITASSFDDLISQLDKSTPTQITPEKGTSKTVFVFSGQGSQYLGMGRGLIKSTPLFRELVEYAHYSLVSLGFVGVLQVMNAAEGEEIALSEKQKVEAFQCSIFVLEYALAKLWVSMGVQPDAALGHSLGEYAALAISEVLSFDDALKIVAGRARIMANNCELKASGMLAVNAPPERVEEILKSRSDAPNLVVACRNSTADCVVAGPIQELDTLRAYLKDNAIAKNVKLGVPFGYHSVAMDPIREPLTALAATVRINPPKIVTGSNVFGRSIGPQDIDPEYFAKHALQPVRFAEEILDIANLPGFSGSVRYIEIGPHPISLPMLRSTLGSAAGSFIPSMHRTKDPWVSLSESLATLFLAGFPAKWREVFAGTSGKAINLPSYPFSDNKYWVGYEEAVIEPINTNAAPNNTAINTGYSMIAACLQRPSEGIPGIFETPISDLASFISGHNVGGSSLCPASVYHELAMASARFGVPENVACLHTLGKVRYSHPLVYEDGSDKMVRVTLSVDSLTGDSAFEVSSYSGEPSTGRVHCSGEIKQRPKVSIEHKFHRKALKLEHNKVTIFYSNGCEGPETIHTRMLYEVIFPRVVSYSKPYQTVRTITIDQTGTEGFAVVQMPAGYKKGKYVVHPVFMDTLLHAAGFIANSGVTADDACICNEVGQAKILYDEIDYDDTFGVYCNLVYLPKETTFVADAYATNSAGKIVGSIKGMHFKKLKLVKFRSLLAAATGKKIQTSPAPAALPPTQRPLTPVSREPSPPPMDIVGQVAKVVASTCSLPIDGITPRTEMESLGVDSLMIFEIADKLKSTFSSLKMESSELAACHTIQDLEDAIRNNLPTLSRPVEEPAAHTENKCPAPDVITPPPEQAALDIKGFLETILGVKASDMQPDTELESLGLDSLTSIEVLHSLEASIGLDISPDTFAECRTVQELEVLITSKTARPSNTPMANTPQSESVTDENNQLAKMLQMTSLPVPLQRRDGANSSLFLIHDGSGLCSYYGRLSSLDRSVWGFYNPRFFTQEPWIGGLVEMATAYTSYIQQTTSEPYILGGWSYGGVVAFEAGRQLLRAGKKVTGVVLIDSPCPINHQGLPSEVIAAVSKPAGSGPGSRQKIKQLIKSQFEANTRNLINYNPAPSDMNPKLILLRSREGFSTRGLNCQPHAWLEDRSDPSAATAGWEELVGSRVRVIDIPGSHFEPFDNKNFFTSLNRSLAHIFVTLGPCRLRKSQRGLPHP</sequence>
<dbReference type="InterPro" id="IPR014030">
    <property type="entry name" value="Ketoacyl_synth_N"/>
</dbReference>
<evidence type="ECO:0000259" key="6">
    <source>
        <dbReference type="PROSITE" id="PS50075"/>
    </source>
</evidence>
<feature type="region of interest" description="N-terminal hotdog fold" evidence="4">
    <location>
        <begin position="1302"/>
        <end position="1430"/>
    </location>
</feature>
<dbReference type="InterPro" id="IPR032088">
    <property type="entry name" value="SAT"/>
</dbReference>
<dbReference type="PANTHER" id="PTHR43775">
    <property type="entry name" value="FATTY ACID SYNTHASE"/>
    <property type="match status" value="1"/>
</dbReference>
<dbReference type="SUPFAM" id="SSF55048">
    <property type="entry name" value="Probable ACP-binding domain of malonyl-CoA ACP transacylase"/>
    <property type="match status" value="1"/>
</dbReference>
<dbReference type="SMART" id="SM00825">
    <property type="entry name" value="PKS_KS"/>
    <property type="match status" value="1"/>
</dbReference>
<dbReference type="Proteomes" id="UP000246991">
    <property type="component" value="Unassembled WGS sequence"/>
</dbReference>
<evidence type="ECO:0000256" key="2">
    <source>
        <dbReference type="ARBA" id="ARBA00022553"/>
    </source>
</evidence>
<gene>
    <name evidence="9" type="ORF">C7212DRAFT_363475</name>
</gene>
<dbReference type="SMART" id="SM00823">
    <property type="entry name" value="PKS_PP"/>
    <property type="match status" value="2"/>
</dbReference>
<dbReference type="InterPro" id="IPR016036">
    <property type="entry name" value="Malonyl_transacylase_ACP-bd"/>
</dbReference>
<dbReference type="InterPro" id="IPR001227">
    <property type="entry name" value="Ac_transferase_dom_sf"/>
</dbReference>
<keyword evidence="2" id="KW-0597">Phosphoprotein</keyword>
<dbReference type="InterPro" id="IPR009081">
    <property type="entry name" value="PP-bd_ACP"/>
</dbReference>
<accession>A0A317SUT4</accession>
<dbReference type="InterPro" id="IPR042104">
    <property type="entry name" value="PKS_dehydratase_sf"/>
</dbReference>
<evidence type="ECO:0000259" key="7">
    <source>
        <dbReference type="PROSITE" id="PS52004"/>
    </source>
</evidence>
<dbReference type="Pfam" id="PF16073">
    <property type="entry name" value="SAT"/>
    <property type="match status" value="1"/>
</dbReference>
<dbReference type="PANTHER" id="PTHR43775:SF37">
    <property type="entry name" value="SI:DKEY-61P9.11"/>
    <property type="match status" value="1"/>
</dbReference>
<dbReference type="Pfam" id="PF22621">
    <property type="entry name" value="CurL-like_PKS_C"/>
    <property type="match status" value="1"/>
</dbReference>
<dbReference type="Gene3D" id="3.30.70.3290">
    <property type="match status" value="1"/>
</dbReference>
<dbReference type="NCBIfam" id="TIGR04532">
    <property type="entry name" value="PT_fungal_PKS"/>
    <property type="match status" value="1"/>
</dbReference>
<dbReference type="GO" id="GO:0004315">
    <property type="term" value="F:3-oxoacyl-[acyl-carrier-protein] synthase activity"/>
    <property type="evidence" value="ECO:0007669"/>
    <property type="project" value="InterPro"/>
</dbReference>
<dbReference type="InterPro" id="IPR006162">
    <property type="entry name" value="Ppantetheine_attach_site"/>
</dbReference>